<dbReference type="PATRIC" id="fig|1618365.3.peg.862"/>
<keyword evidence="4 7" id="KW-0378">Hydrolase</keyword>
<evidence type="ECO:0000313" key="8">
    <source>
        <dbReference type="Proteomes" id="UP000034877"/>
    </source>
</evidence>
<keyword evidence="5" id="KW-0862">Zinc</keyword>
<comment type="similarity">
    <text evidence="2">Belongs to the peptidase M20A family.</text>
</comment>
<dbReference type="SUPFAM" id="SSF55031">
    <property type="entry name" value="Bacterial exopeptidase dimerisation domain"/>
    <property type="match status" value="1"/>
</dbReference>
<evidence type="ECO:0000256" key="1">
    <source>
        <dbReference type="ARBA" id="ARBA00001947"/>
    </source>
</evidence>
<dbReference type="InterPro" id="IPR050072">
    <property type="entry name" value="Peptidase_M20A"/>
</dbReference>
<accession>A0A0G1UCS6</accession>
<dbReference type="PANTHER" id="PTHR43808">
    <property type="entry name" value="ACETYLORNITHINE DEACETYLASE"/>
    <property type="match status" value="1"/>
</dbReference>
<comment type="caution">
    <text evidence="7">The sequence shown here is derived from an EMBL/GenBank/DDBJ whole genome shotgun (WGS) entry which is preliminary data.</text>
</comment>
<feature type="domain" description="Peptidase M20 dimerisation" evidence="6">
    <location>
        <begin position="162"/>
        <end position="257"/>
    </location>
</feature>
<proteinExistence type="inferred from homology"/>
<dbReference type="SUPFAM" id="SSF53187">
    <property type="entry name" value="Zn-dependent exopeptidases"/>
    <property type="match status" value="1"/>
</dbReference>
<dbReference type="Pfam" id="PF07687">
    <property type="entry name" value="M20_dimer"/>
    <property type="match status" value="1"/>
</dbReference>
<evidence type="ECO:0000313" key="7">
    <source>
        <dbReference type="EMBL" id="KKU91919.1"/>
    </source>
</evidence>
<dbReference type="EC" id="3.5.1.18" evidence="7"/>
<dbReference type="Gene3D" id="3.40.630.10">
    <property type="entry name" value="Zn peptidases"/>
    <property type="match status" value="1"/>
</dbReference>
<dbReference type="GO" id="GO:0046872">
    <property type="term" value="F:metal ion binding"/>
    <property type="evidence" value="ECO:0007669"/>
    <property type="project" value="UniProtKB-KW"/>
</dbReference>
<dbReference type="AlphaFoldDB" id="A0A0G1UCS6"/>
<dbReference type="PROSITE" id="PS00759">
    <property type="entry name" value="ARGE_DAPE_CPG2_2"/>
    <property type="match status" value="1"/>
</dbReference>
<dbReference type="InterPro" id="IPR001261">
    <property type="entry name" value="ArgE/DapE_CS"/>
</dbReference>
<gene>
    <name evidence="7" type="ORF">UY22_C0042G0002</name>
</gene>
<name>A0A0G1UCS6_9BACT</name>
<evidence type="ECO:0000256" key="2">
    <source>
        <dbReference type="ARBA" id="ARBA00006247"/>
    </source>
</evidence>
<dbReference type="Gene3D" id="3.30.70.360">
    <property type="match status" value="1"/>
</dbReference>
<reference evidence="7 8" key="1">
    <citation type="journal article" date="2015" name="Nature">
        <title>rRNA introns, odd ribosomes, and small enigmatic genomes across a large radiation of phyla.</title>
        <authorList>
            <person name="Brown C.T."/>
            <person name="Hug L.A."/>
            <person name="Thomas B.C."/>
            <person name="Sharon I."/>
            <person name="Castelle C.J."/>
            <person name="Singh A."/>
            <person name="Wilkins M.J."/>
            <person name="Williams K.H."/>
            <person name="Banfield J.F."/>
        </authorList>
    </citation>
    <scope>NUCLEOTIDE SEQUENCE [LARGE SCALE GENOMIC DNA]</scope>
</reference>
<organism evidence="7 8">
    <name type="scientific">Candidatus Amesbacteria bacterium GW2011_GWC1_48_10</name>
    <dbReference type="NCBI Taxonomy" id="1618365"/>
    <lineage>
        <taxon>Bacteria</taxon>
        <taxon>Candidatus Amesiibacteriota</taxon>
    </lineage>
</organism>
<evidence type="ECO:0000256" key="4">
    <source>
        <dbReference type="ARBA" id="ARBA00022801"/>
    </source>
</evidence>
<keyword evidence="3" id="KW-0479">Metal-binding</keyword>
<sequence>MNPIQSTLHHLISFPTITSDVKTNDQALRWCQKFLADNNIKSRLEEISGRPLLHWGSPPQKAEIMINSHLDVVPGSTAIFRPKTIGSRLFGRGAADTKAAVATLISLDPQFIKLATRKKILFSLVCDEETGGSSTKEFISHIPRLKFALFGEPTNLKIVNQAKGIMQVRITASGVAAHGSRPWQGKNAIELLTSQLSNFLKSHPTPTRETKNATFNFSLISGGSAINQVPDSCQILIDIRFHPQDRPRDILKNLKSFFPQCKIVPLKIESPIFCDPDHPLSQLLRKCLRSTRTKAEFAFEHGSSDARHCTAQKIPALVFGPIGENLHQEKEWVNIESLPKFQKVLESFILNC</sequence>
<dbReference type="EMBL" id="LCPE01000042">
    <property type="protein sequence ID" value="KKU91919.1"/>
    <property type="molecule type" value="Genomic_DNA"/>
</dbReference>
<dbReference type="Proteomes" id="UP000034877">
    <property type="component" value="Unassembled WGS sequence"/>
</dbReference>
<dbReference type="Pfam" id="PF01546">
    <property type="entry name" value="Peptidase_M20"/>
    <property type="match status" value="1"/>
</dbReference>
<dbReference type="InterPro" id="IPR011650">
    <property type="entry name" value="Peptidase_M20_dimer"/>
</dbReference>
<evidence type="ECO:0000259" key="6">
    <source>
        <dbReference type="Pfam" id="PF07687"/>
    </source>
</evidence>
<protein>
    <submittedName>
        <fullName evidence="7">Peptidase M20, succinyl-diaminopimelate desuccinylase</fullName>
        <ecNumber evidence="7">3.5.1.18</ecNumber>
    </submittedName>
</protein>
<dbReference type="InterPro" id="IPR002933">
    <property type="entry name" value="Peptidase_M20"/>
</dbReference>
<evidence type="ECO:0000256" key="5">
    <source>
        <dbReference type="ARBA" id="ARBA00022833"/>
    </source>
</evidence>
<dbReference type="GO" id="GO:0009014">
    <property type="term" value="F:succinyl-diaminopimelate desuccinylase activity"/>
    <property type="evidence" value="ECO:0007669"/>
    <property type="project" value="UniProtKB-EC"/>
</dbReference>
<dbReference type="InterPro" id="IPR036264">
    <property type="entry name" value="Bact_exopeptidase_dim_dom"/>
</dbReference>
<dbReference type="PANTHER" id="PTHR43808:SF8">
    <property type="entry name" value="PEPTIDASE M20 DIMERISATION DOMAIN-CONTAINING PROTEIN"/>
    <property type="match status" value="1"/>
</dbReference>
<evidence type="ECO:0000256" key="3">
    <source>
        <dbReference type="ARBA" id="ARBA00022723"/>
    </source>
</evidence>
<comment type="cofactor">
    <cofactor evidence="1">
        <name>Zn(2+)</name>
        <dbReference type="ChEBI" id="CHEBI:29105"/>
    </cofactor>
</comment>